<evidence type="ECO:0000313" key="1">
    <source>
        <dbReference type="EMBL" id="KAI8529069.1"/>
    </source>
</evidence>
<gene>
    <name evidence="1" type="ORF">RHMOL_Rhmol12G0197000</name>
</gene>
<organism evidence="1 2">
    <name type="scientific">Rhododendron molle</name>
    <name type="common">Chinese azalea</name>
    <name type="synonym">Azalea mollis</name>
    <dbReference type="NCBI Taxonomy" id="49168"/>
    <lineage>
        <taxon>Eukaryota</taxon>
        <taxon>Viridiplantae</taxon>
        <taxon>Streptophyta</taxon>
        <taxon>Embryophyta</taxon>
        <taxon>Tracheophyta</taxon>
        <taxon>Spermatophyta</taxon>
        <taxon>Magnoliopsida</taxon>
        <taxon>eudicotyledons</taxon>
        <taxon>Gunneridae</taxon>
        <taxon>Pentapetalae</taxon>
        <taxon>asterids</taxon>
        <taxon>Ericales</taxon>
        <taxon>Ericaceae</taxon>
        <taxon>Ericoideae</taxon>
        <taxon>Rhodoreae</taxon>
        <taxon>Rhododendron</taxon>
    </lineage>
</organism>
<reference evidence="1" key="1">
    <citation type="submission" date="2022-02" db="EMBL/GenBank/DDBJ databases">
        <title>Plant Genome Project.</title>
        <authorList>
            <person name="Zhang R.-G."/>
        </authorList>
    </citation>
    <scope>NUCLEOTIDE SEQUENCE</scope>
    <source>
        <strain evidence="1">AT1</strain>
    </source>
</reference>
<comment type="caution">
    <text evidence="1">The sequence shown here is derived from an EMBL/GenBank/DDBJ whole genome shotgun (WGS) entry which is preliminary data.</text>
</comment>
<dbReference type="Proteomes" id="UP001062846">
    <property type="component" value="Chromosome 12"/>
</dbReference>
<accession>A0ACC0LL21</accession>
<keyword evidence="2" id="KW-1185">Reference proteome</keyword>
<proteinExistence type="predicted"/>
<protein>
    <submittedName>
        <fullName evidence="1">Uncharacterized protein</fullName>
    </submittedName>
</protein>
<name>A0ACC0LL21_RHOML</name>
<sequence length="57" mass="6295">MYIKERVLSKIKGWKGELLNPAGKEVLAKSVLLALPTCAMAYVKIPPGVLLNLLEWS</sequence>
<evidence type="ECO:0000313" key="2">
    <source>
        <dbReference type="Proteomes" id="UP001062846"/>
    </source>
</evidence>
<dbReference type="EMBL" id="CM046399">
    <property type="protein sequence ID" value="KAI8529069.1"/>
    <property type="molecule type" value="Genomic_DNA"/>
</dbReference>